<dbReference type="GO" id="GO:0007091">
    <property type="term" value="P:metaphase/anaphase transition of mitotic cell cycle"/>
    <property type="evidence" value="ECO:0007669"/>
    <property type="project" value="TreeGrafter"/>
</dbReference>
<dbReference type="SUPFAM" id="SSF48452">
    <property type="entry name" value="TPR-like"/>
    <property type="match status" value="2"/>
</dbReference>
<dbReference type="Pfam" id="PF12895">
    <property type="entry name" value="ANAPC3"/>
    <property type="match status" value="1"/>
</dbReference>
<feature type="region of interest" description="Disordered" evidence="4">
    <location>
        <begin position="272"/>
        <end position="368"/>
    </location>
</feature>
<comment type="similarity">
    <text evidence="2">Belongs to the APC3/CDC27 family.</text>
</comment>
<accession>A0A1Y2GMU0</accession>
<dbReference type="Gene3D" id="1.25.40.10">
    <property type="entry name" value="Tetratricopeptide repeat domain"/>
    <property type="match status" value="4"/>
</dbReference>
<organism evidence="5 6">
    <name type="scientific">Lobosporangium transversale</name>
    <dbReference type="NCBI Taxonomy" id="64571"/>
    <lineage>
        <taxon>Eukaryota</taxon>
        <taxon>Fungi</taxon>
        <taxon>Fungi incertae sedis</taxon>
        <taxon>Mucoromycota</taxon>
        <taxon>Mortierellomycotina</taxon>
        <taxon>Mortierellomycetes</taxon>
        <taxon>Mortierellales</taxon>
        <taxon>Mortierellaceae</taxon>
        <taxon>Lobosporangium</taxon>
    </lineage>
</organism>
<feature type="repeat" description="TPR" evidence="3">
    <location>
        <begin position="501"/>
        <end position="534"/>
    </location>
</feature>
<keyword evidence="1 3" id="KW-0802">TPR repeat</keyword>
<dbReference type="GO" id="GO:0005737">
    <property type="term" value="C:cytoplasm"/>
    <property type="evidence" value="ECO:0007669"/>
    <property type="project" value="TreeGrafter"/>
</dbReference>
<proteinExistence type="inferred from homology"/>
<dbReference type="PROSITE" id="PS50005">
    <property type="entry name" value="TPR"/>
    <property type="match status" value="7"/>
</dbReference>
<dbReference type="Proteomes" id="UP000193648">
    <property type="component" value="Unassembled WGS sequence"/>
</dbReference>
<dbReference type="GO" id="GO:0051301">
    <property type="term" value="P:cell division"/>
    <property type="evidence" value="ECO:0007669"/>
    <property type="project" value="TreeGrafter"/>
</dbReference>
<dbReference type="GO" id="GO:0016567">
    <property type="term" value="P:protein ubiquitination"/>
    <property type="evidence" value="ECO:0007669"/>
    <property type="project" value="TreeGrafter"/>
</dbReference>
<gene>
    <name evidence="5" type="ORF">BCR41DRAFT_396893</name>
</gene>
<dbReference type="Pfam" id="PF14559">
    <property type="entry name" value="TPR_19"/>
    <property type="match status" value="1"/>
</dbReference>
<feature type="repeat" description="TPR" evidence="3">
    <location>
        <begin position="535"/>
        <end position="568"/>
    </location>
</feature>
<evidence type="ECO:0000313" key="5">
    <source>
        <dbReference type="EMBL" id="ORZ14417.1"/>
    </source>
</evidence>
<dbReference type="SMART" id="SM00028">
    <property type="entry name" value="TPR"/>
    <property type="match status" value="9"/>
</dbReference>
<dbReference type="EMBL" id="MCFF01000021">
    <property type="protein sequence ID" value="ORZ14417.1"/>
    <property type="molecule type" value="Genomic_DNA"/>
</dbReference>
<dbReference type="PANTHER" id="PTHR12558:SF13">
    <property type="entry name" value="CELL DIVISION CYCLE PROTEIN 27 HOMOLOG"/>
    <property type="match status" value="1"/>
</dbReference>
<dbReference type="InterPro" id="IPR011990">
    <property type="entry name" value="TPR-like_helical_dom_sf"/>
</dbReference>
<name>A0A1Y2GMU0_9FUNG</name>
<feature type="repeat" description="TPR" evidence="3">
    <location>
        <begin position="433"/>
        <end position="466"/>
    </location>
</feature>
<dbReference type="InParanoid" id="A0A1Y2GMU0"/>
<feature type="repeat" description="TPR" evidence="3">
    <location>
        <begin position="603"/>
        <end position="636"/>
    </location>
</feature>
<feature type="compositionally biased region" description="Polar residues" evidence="4">
    <location>
        <begin position="333"/>
        <end position="344"/>
    </location>
</feature>
<keyword evidence="6" id="KW-1185">Reference proteome</keyword>
<dbReference type="InterPro" id="IPR019734">
    <property type="entry name" value="TPR_rpt"/>
</dbReference>
<comment type="caution">
    <text evidence="5">The sequence shown here is derived from an EMBL/GenBank/DDBJ whole genome shotgun (WGS) entry which is preliminary data.</text>
</comment>
<evidence type="ECO:0000256" key="1">
    <source>
        <dbReference type="ARBA" id="ARBA00022803"/>
    </source>
</evidence>
<reference evidence="5 6" key="1">
    <citation type="submission" date="2016-07" db="EMBL/GenBank/DDBJ databases">
        <title>Pervasive Adenine N6-methylation of Active Genes in Fungi.</title>
        <authorList>
            <consortium name="DOE Joint Genome Institute"/>
            <person name="Mondo S.J."/>
            <person name="Dannebaum R.O."/>
            <person name="Kuo R.C."/>
            <person name="Labutti K."/>
            <person name="Haridas S."/>
            <person name="Kuo A."/>
            <person name="Salamov A."/>
            <person name="Ahrendt S.R."/>
            <person name="Lipzen A."/>
            <person name="Sullivan W."/>
            <person name="Andreopoulos W.B."/>
            <person name="Clum A."/>
            <person name="Lindquist E."/>
            <person name="Daum C."/>
            <person name="Ramamoorthy G.K."/>
            <person name="Gryganskyi A."/>
            <person name="Culley D."/>
            <person name="Magnuson J.K."/>
            <person name="James T.Y."/>
            <person name="O'Malley M.A."/>
            <person name="Stajich J.E."/>
            <person name="Spatafora J.W."/>
            <person name="Visel A."/>
            <person name="Grigoriev I.V."/>
        </authorList>
    </citation>
    <scope>NUCLEOTIDE SEQUENCE [LARGE SCALE GENOMIC DNA]</scope>
    <source>
        <strain evidence="5 6">NRRL 3116</strain>
    </source>
</reference>
<evidence type="ECO:0000313" key="6">
    <source>
        <dbReference type="Proteomes" id="UP000193648"/>
    </source>
</evidence>
<dbReference type="GO" id="GO:0031145">
    <property type="term" value="P:anaphase-promoting complex-dependent catabolic process"/>
    <property type="evidence" value="ECO:0007669"/>
    <property type="project" value="TreeGrafter"/>
</dbReference>
<dbReference type="AlphaFoldDB" id="A0A1Y2GMU0"/>
<dbReference type="GO" id="GO:0005680">
    <property type="term" value="C:anaphase-promoting complex"/>
    <property type="evidence" value="ECO:0007669"/>
    <property type="project" value="UniProtKB-ARBA"/>
</dbReference>
<dbReference type="PANTHER" id="PTHR12558">
    <property type="entry name" value="CELL DIVISION CYCLE 16,23,27"/>
    <property type="match status" value="1"/>
</dbReference>
<dbReference type="GeneID" id="33570691"/>
<dbReference type="FunCoup" id="A0A1Y2GMU0">
    <property type="interactions" value="879"/>
</dbReference>
<evidence type="ECO:0000256" key="4">
    <source>
        <dbReference type="SAM" id="MobiDB-lite"/>
    </source>
</evidence>
<feature type="repeat" description="TPR" evidence="3">
    <location>
        <begin position="671"/>
        <end position="704"/>
    </location>
</feature>
<feature type="repeat" description="TPR" evidence="3">
    <location>
        <begin position="130"/>
        <end position="163"/>
    </location>
</feature>
<protein>
    <submittedName>
        <fullName evidence="5">Uncharacterized protein</fullName>
    </submittedName>
</protein>
<sequence length="734" mass="82958">MDPVIIRLESVIKYSLDRFQFRNATFLAERLQSQVRGHEHSEIEREHAQYLLATCHYRQGKPEVAWTVLERCASLKSRYLFAQCCLDLKRYVEAAGVLEWLLENGTLPICPVSDIVSDHVLLSIGEPDRASVLNLLGHTARAQQRHKLAIKYFKEALSFNPLLWEAFEGLCELGAPLDPNALFQQFDTKTSIVSLKPLTTIQPSRINTFDGSPFSASQTETKQYEGVSAAQTNPFNIHTSARHDAKDFSKMTIPQSSSLSPGTIMASMHTDDSPPMKAMSTSRDTIANAPGESTERVTLRRGTSKSKFERSKSSTMLRISAASGGVSKREPGRSNTIANFSMSGIKTGAQRRHMSNRNTKKDTDSNEEYETYRELTIPMTPVEADQLGDDESLRVMIDIFRILARSYGLLSLNQFIEAITEFETLPHDHLQSGWVQCQLGKCKFGMVDYASAMRYFERARELDPSLHKDMEIYSTCLWHLNKETMLSTLAKELKDSNLHSPQAWVALGNAFSLKHDSEQALKCFQRAIQLNDRFAYAHTLSGHEYTYMEEYDKAQTAFLKAMAIDPRHYYAWFGVGLIYDKMGKNDLALVSFKEAHKLNPSSSVVLYRVGASQEKLSRITEALRSYQEAIELDSTNVAARFSKAKVQADMGYYDEAYEELEIVMKLSPDEPNAFMLLGKVLQKKGDKAQALKYLTYALNLNSKLSHTIRDMIEKLEQDADNDEVGYDVKVDVDL</sequence>
<dbReference type="Pfam" id="PF13181">
    <property type="entry name" value="TPR_8"/>
    <property type="match status" value="4"/>
</dbReference>
<evidence type="ECO:0000256" key="2">
    <source>
        <dbReference type="ARBA" id="ARBA00038210"/>
    </source>
</evidence>
<evidence type="ECO:0000256" key="3">
    <source>
        <dbReference type="PROSITE-ProRule" id="PRU00339"/>
    </source>
</evidence>
<dbReference type="OrthoDB" id="10248520at2759"/>
<dbReference type="STRING" id="64571.A0A1Y2GMU0"/>
<dbReference type="RefSeq" id="XP_021880895.1">
    <property type="nucleotide sequence ID" value="XM_022028848.1"/>
</dbReference>
<feature type="repeat" description="TPR" evidence="3">
    <location>
        <begin position="569"/>
        <end position="602"/>
    </location>
</feature>